<evidence type="ECO:0000313" key="5">
    <source>
        <dbReference type="Proteomes" id="UP000092093"/>
    </source>
</evidence>
<evidence type="ECO:0000259" key="3">
    <source>
        <dbReference type="Pfam" id="PF13808"/>
    </source>
</evidence>
<feature type="domain" description="Transposase IS4-like" evidence="2">
    <location>
        <begin position="106"/>
        <end position="344"/>
    </location>
</feature>
<dbReference type="GO" id="GO:0006313">
    <property type="term" value="P:DNA transposition"/>
    <property type="evidence" value="ECO:0007669"/>
    <property type="project" value="InterPro"/>
</dbReference>
<protein>
    <submittedName>
        <fullName evidence="4">Transposase</fullName>
    </submittedName>
</protein>
<dbReference type="GO" id="GO:0004803">
    <property type="term" value="F:transposase activity"/>
    <property type="evidence" value="ECO:0007669"/>
    <property type="project" value="InterPro"/>
</dbReference>
<accession>A0A1B7WD37</accession>
<keyword evidence="1" id="KW-0472">Membrane</keyword>
<dbReference type="PANTHER" id="PTHR30298">
    <property type="entry name" value="H REPEAT-ASSOCIATED PREDICTED TRANSPOSASE"/>
    <property type="match status" value="1"/>
</dbReference>
<feature type="transmembrane region" description="Helical" evidence="1">
    <location>
        <begin position="29"/>
        <end position="50"/>
    </location>
</feature>
<keyword evidence="1" id="KW-1133">Transmembrane helix</keyword>
<dbReference type="EMBL" id="LJOW01000411">
    <property type="protein sequence ID" value="OBQ35016.1"/>
    <property type="molecule type" value="Genomic_DNA"/>
</dbReference>
<dbReference type="Pfam" id="PF13808">
    <property type="entry name" value="DDE_Tnp_1_assoc"/>
    <property type="match status" value="1"/>
</dbReference>
<dbReference type="Pfam" id="PF01609">
    <property type="entry name" value="DDE_Tnp_1"/>
    <property type="match status" value="1"/>
</dbReference>
<keyword evidence="1" id="KW-0812">Transmembrane</keyword>
<dbReference type="AlphaFoldDB" id="A0A1B7WD37"/>
<dbReference type="NCBIfam" id="NF033564">
    <property type="entry name" value="transpos_ISAs1"/>
    <property type="match status" value="1"/>
</dbReference>
<dbReference type="InterPro" id="IPR002559">
    <property type="entry name" value="Transposase_11"/>
</dbReference>
<evidence type="ECO:0000313" key="4">
    <source>
        <dbReference type="EMBL" id="OBQ35016.1"/>
    </source>
</evidence>
<dbReference type="GO" id="GO:0003677">
    <property type="term" value="F:DNA binding"/>
    <property type="evidence" value="ECO:0007669"/>
    <property type="project" value="InterPro"/>
</dbReference>
<dbReference type="InterPro" id="IPR032806">
    <property type="entry name" value="YbfD_N"/>
</dbReference>
<gene>
    <name evidence="4" type="ORF">AN484_26410</name>
</gene>
<reference evidence="4 5" key="1">
    <citation type="submission" date="2015-09" db="EMBL/GenBank/DDBJ databases">
        <title>Aphanizomenon flos-aquae WA102.</title>
        <authorList>
            <person name="Driscoll C."/>
        </authorList>
    </citation>
    <scope>NUCLEOTIDE SEQUENCE [LARGE SCALE GENOMIC DNA]</scope>
    <source>
        <strain evidence="4">WA102</strain>
    </source>
</reference>
<proteinExistence type="predicted"/>
<dbReference type="PANTHER" id="PTHR30298:SF0">
    <property type="entry name" value="PROTEIN YBFL-RELATED"/>
    <property type="match status" value="1"/>
</dbReference>
<dbReference type="InterPro" id="IPR051698">
    <property type="entry name" value="Transposase_11-like"/>
</dbReference>
<feature type="domain" description="H repeat-associated protein N-terminal" evidence="3">
    <location>
        <begin position="11"/>
        <end position="97"/>
    </location>
</feature>
<name>A0A1B7WD37_APHFL</name>
<sequence>MKLRPKYRLVEHFAEIDDPRIERTKRHKLIDILTIAILAVICGAEGWVAMESFGKAKHQWLKKILELPNGIPSHDTFARVFASLNPEQFQDCFLHWVKSIAEVSEGEVIAIDGKTLRHSYDNANGKGAIQMVSAWATANRLVLGQCKVESKSNEITAIPKLLKMLEVKGCIVTIDAMGTQTKIAQQIVGRGGDYVLALKGNQGNLCEDVEQLFAHAQSVNFAGIKHDFHQTIDKGHGRIEIRRCWTMEQTEFLLGGEKWAKLTSICMIQAERRLKGKTEYETRYYISSLPSNAQKLCQSVRSHWLIENSLHWVLDLAFNEDACRIRKDFAPENLAVLRHIALNLLTKENTLKLGIKNKRLRAGWDEDYLLKVLLG</sequence>
<organism evidence="4 5">
    <name type="scientific">Aphanizomenon flos-aquae WA102</name>
    <dbReference type="NCBI Taxonomy" id="1710896"/>
    <lineage>
        <taxon>Bacteria</taxon>
        <taxon>Bacillati</taxon>
        <taxon>Cyanobacteriota</taxon>
        <taxon>Cyanophyceae</taxon>
        <taxon>Nostocales</taxon>
        <taxon>Aphanizomenonaceae</taxon>
        <taxon>Aphanizomenon</taxon>
    </lineage>
</organism>
<comment type="caution">
    <text evidence="4">The sequence shown here is derived from an EMBL/GenBank/DDBJ whole genome shotgun (WGS) entry which is preliminary data.</text>
</comment>
<evidence type="ECO:0000256" key="1">
    <source>
        <dbReference type="SAM" id="Phobius"/>
    </source>
</evidence>
<dbReference type="InterPro" id="IPR047647">
    <property type="entry name" value="ISAs1_transpos"/>
</dbReference>
<dbReference type="Proteomes" id="UP000092093">
    <property type="component" value="Unassembled WGS sequence"/>
</dbReference>
<dbReference type="PATRIC" id="fig|1710896.3.peg.4535"/>
<evidence type="ECO:0000259" key="2">
    <source>
        <dbReference type="Pfam" id="PF01609"/>
    </source>
</evidence>